<dbReference type="EnsemblMetazoa" id="PHUM515990-RA">
    <property type="protein sequence ID" value="PHUM515990-PA"/>
    <property type="gene ID" value="PHUM515990"/>
</dbReference>
<dbReference type="OrthoDB" id="1204at2759"/>
<evidence type="ECO:0000256" key="11">
    <source>
        <dbReference type="ARBA" id="ARBA00047429"/>
    </source>
</evidence>
<dbReference type="RefSeq" id="XP_002431223.1">
    <property type="nucleotide sequence ID" value="XM_002431178.1"/>
</dbReference>
<evidence type="ECO:0000256" key="1">
    <source>
        <dbReference type="ARBA" id="ARBA00006484"/>
    </source>
</evidence>
<dbReference type="GO" id="GO:0005737">
    <property type="term" value="C:cytoplasm"/>
    <property type="evidence" value="ECO:0007669"/>
    <property type="project" value="TreeGrafter"/>
</dbReference>
<reference evidence="14" key="3">
    <citation type="submission" date="2021-02" db="UniProtKB">
        <authorList>
            <consortium name="EnsemblMetazoa"/>
        </authorList>
    </citation>
    <scope>IDENTIFICATION</scope>
    <source>
        <strain evidence="14">USDA</strain>
    </source>
</reference>
<comment type="similarity">
    <text evidence="1">Belongs to the short-chain dehydrogenases/reductases (SDR) family.</text>
</comment>
<keyword evidence="4 13" id="KW-0560">Oxidoreductase</keyword>
<keyword evidence="3" id="KW-0521">NADP</keyword>
<dbReference type="KEGG" id="phu:Phum_PHUM515990"/>
<dbReference type="PANTHER" id="PTHR15104:SF0">
    <property type="entry name" value="DIHYDROPTERIDINE REDUCTASE"/>
    <property type="match status" value="1"/>
</dbReference>
<dbReference type="GO" id="GO:0004155">
    <property type="term" value="F:6,7-dihydropteridine reductase activity"/>
    <property type="evidence" value="ECO:0007669"/>
    <property type="project" value="UniProtKB-EC"/>
</dbReference>
<evidence type="ECO:0000256" key="8">
    <source>
        <dbReference type="ARBA" id="ARBA00039520"/>
    </source>
</evidence>
<sequence>MGKVVIYGGKGALGASCVSYFKSKNWWVGCVDMSANGEADANVLVKPDATWSEQESFVLSNLQQVLNNDRLDAVICVAGGWAGGNAASKDFLKNSELMWKQSVWSSTIAASIAVKHLKEGGLITLPGARPALEGGTPGMIGYGMAKAAVHHLTKSLGSPDSGLPQGSVALALLPITLDTPMNRKWMPNADTSKWTSLDFISELLFKWTQGLDRPKNGSLVSLVTNNNVTELVYA</sequence>
<comment type="catalytic activity">
    <reaction evidence="11">
        <text>5,6,7,8-tetrahydropteridine + NADP(+) = 6,7-dihydropteridine + NADPH + H(+)</text>
        <dbReference type="Rhea" id="RHEA:17865"/>
        <dbReference type="ChEBI" id="CHEBI:15378"/>
        <dbReference type="ChEBI" id="CHEBI:28889"/>
        <dbReference type="ChEBI" id="CHEBI:30156"/>
        <dbReference type="ChEBI" id="CHEBI:57783"/>
        <dbReference type="ChEBI" id="CHEBI:58349"/>
        <dbReference type="EC" id="1.5.1.34"/>
    </reaction>
    <physiologicalReaction direction="right-to-left" evidence="11">
        <dbReference type="Rhea" id="RHEA:17867"/>
    </physiologicalReaction>
</comment>
<dbReference type="FunFam" id="3.40.50.720:FF:000157">
    <property type="entry name" value="Quinoid dihydropteridine reductase"/>
    <property type="match status" value="1"/>
</dbReference>
<dbReference type="VEuPathDB" id="VectorBase:PHUM515990"/>
<keyword evidence="5" id="KW-0783">Tetrahydrobiopterin biosynthesis</keyword>
<evidence type="ECO:0000256" key="9">
    <source>
        <dbReference type="ARBA" id="ARBA00041348"/>
    </source>
</evidence>
<evidence type="ECO:0000256" key="3">
    <source>
        <dbReference type="ARBA" id="ARBA00022857"/>
    </source>
</evidence>
<dbReference type="AlphaFoldDB" id="E0VYM9"/>
<evidence type="ECO:0000313" key="15">
    <source>
        <dbReference type="Proteomes" id="UP000009046"/>
    </source>
</evidence>
<dbReference type="HOGENOM" id="CLU_010194_22_0_1"/>
<evidence type="ECO:0000256" key="4">
    <source>
        <dbReference type="ARBA" id="ARBA00023002"/>
    </source>
</evidence>
<organism>
    <name type="scientific">Pediculus humanus subsp. corporis</name>
    <name type="common">Body louse</name>
    <dbReference type="NCBI Taxonomy" id="121224"/>
    <lineage>
        <taxon>Eukaryota</taxon>
        <taxon>Metazoa</taxon>
        <taxon>Ecdysozoa</taxon>
        <taxon>Arthropoda</taxon>
        <taxon>Hexapoda</taxon>
        <taxon>Insecta</taxon>
        <taxon>Pterygota</taxon>
        <taxon>Neoptera</taxon>
        <taxon>Paraneoptera</taxon>
        <taxon>Psocodea</taxon>
        <taxon>Troctomorpha</taxon>
        <taxon>Phthiraptera</taxon>
        <taxon>Anoplura</taxon>
        <taxon>Pediculidae</taxon>
        <taxon>Pediculus</taxon>
    </lineage>
</organism>
<dbReference type="PANTHER" id="PTHR15104">
    <property type="entry name" value="DIHYDROPTERIDINE REDUCTASE"/>
    <property type="match status" value="1"/>
</dbReference>
<dbReference type="InParanoid" id="E0VYM9"/>
<dbReference type="GeneID" id="8233207"/>
<comment type="catalytic activity">
    <reaction evidence="12">
        <text>5,6,7,8-tetrahydropteridine + NAD(+) = 6,7-dihydropteridine + NADH + H(+)</text>
        <dbReference type="Rhea" id="RHEA:17869"/>
        <dbReference type="ChEBI" id="CHEBI:15378"/>
        <dbReference type="ChEBI" id="CHEBI:28889"/>
        <dbReference type="ChEBI" id="CHEBI:30156"/>
        <dbReference type="ChEBI" id="CHEBI:57540"/>
        <dbReference type="ChEBI" id="CHEBI:57945"/>
        <dbReference type="EC" id="1.5.1.34"/>
    </reaction>
    <physiologicalReaction direction="right-to-left" evidence="12">
        <dbReference type="Rhea" id="RHEA:17871"/>
    </physiologicalReaction>
</comment>
<dbReference type="eggNOG" id="KOG4022">
    <property type="taxonomic scope" value="Eukaryota"/>
</dbReference>
<evidence type="ECO:0000256" key="6">
    <source>
        <dbReference type="ARBA" id="ARBA00037099"/>
    </source>
</evidence>
<evidence type="ECO:0000256" key="7">
    <source>
        <dbReference type="ARBA" id="ARBA00039153"/>
    </source>
</evidence>
<dbReference type="GO" id="GO:0006729">
    <property type="term" value="P:tetrahydrobiopterin biosynthetic process"/>
    <property type="evidence" value="ECO:0007669"/>
    <property type="project" value="UniProtKB-KW"/>
</dbReference>
<dbReference type="STRING" id="121224.E0VYM9"/>
<name>E0VYM9_PEDHC</name>
<comment type="subunit">
    <text evidence="2">Homodimer.</text>
</comment>
<dbReference type="GO" id="GO:0070402">
    <property type="term" value="F:NADPH binding"/>
    <property type="evidence" value="ECO:0007669"/>
    <property type="project" value="TreeGrafter"/>
</dbReference>
<gene>
    <name evidence="14" type="primary">8233207</name>
    <name evidence="13" type="ORF">Phum_PHUM515990</name>
</gene>
<comment type="function">
    <text evidence="6">Catalyzes the conversion of quinonoid dihydrobiopterin into tetrahydrobiopterin.</text>
</comment>
<reference evidence="13" key="1">
    <citation type="submission" date="2007-04" db="EMBL/GenBank/DDBJ databases">
        <title>Annotation of Pediculus humanus corporis strain USDA.</title>
        <authorList>
            <person name="Kirkness E."/>
            <person name="Hannick L."/>
            <person name="Hass B."/>
            <person name="Bruggner R."/>
            <person name="Lawson D."/>
            <person name="Bidwell S."/>
            <person name="Joardar V."/>
            <person name="Caler E."/>
            <person name="Walenz B."/>
            <person name="Inman J."/>
            <person name="Schobel S."/>
            <person name="Galinsky K."/>
            <person name="Amedeo P."/>
            <person name="Strausberg R."/>
        </authorList>
    </citation>
    <scope>NUCLEOTIDE SEQUENCE</scope>
    <source>
        <strain evidence="13">USDA</strain>
    </source>
</reference>
<dbReference type="Gene3D" id="3.40.50.720">
    <property type="entry name" value="NAD(P)-binding Rossmann-like Domain"/>
    <property type="match status" value="1"/>
</dbReference>
<accession>E0VYM9</accession>
<dbReference type="CTD" id="8233207"/>
<dbReference type="Proteomes" id="UP000009046">
    <property type="component" value="Unassembled WGS sequence"/>
</dbReference>
<evidence type="ECO:0000313" key="13">
    <source>
        <dbReference type="EMBL" id="EEB18485.1"/>
    </source>
</evidence>
<keyword evidence="15" id="KW-1185">Reference proteome</keyword>
<dbReference type="SUPFAM" id="SSF51735">
    <property type="entry name" value="NAD(P)-binding Rossmann-fold domains"/>
    <property type="match status" value="1"/>
</dbReference>
<protein>
    <recommendedName>
        <fullName evidence="8">Dihydropteridine reductase</fullName>
        <ecNumber evidence="7">1.5.1.34</ecNumber>
    </recommendedName>
    <alternativeName>
        <fullName evidence="10">HDHPR</fullName>
    </alternativeName>
    <alternativeName>
        <fullName evidence="9">Quinoid dihydropteridine reductase</fullName>
    </alternativeName>
</protein>
<dbReference type="EC" id="1.5.1.34" evidence="7"/>
<dbReference type="InterPro" id="IPR036291">
    <property type="entry name" value="NAD(P)-bd_dom_sf"/>
</dbReference>
<dbReference type="GO" id="GO:0070404">
    <property type="term" value="F:NADH binding"/>
    <property type="evidence" value="ECO:0007669"/>
    <property type="project" value="TreeGrafter"/>
</dbReference>
<evidence type="ECO:0000313" key="14">
    <source>
        <dbReference type="EnsemblMetazoa" id="PHUM515990-PA"/>
    </source>
</evidence>
<dbReference type="EMBL" id="AAZO01006276">
    <property type="status" value="NOT_ANNOTATED_CDS"/>
    <property type="molecule type" value="Genomic_DNA"/>
</dbReference>
<dbReference type="OMA" id="QCVRYFK"/>
<evidence type="ECO:0000256" key="2">
    <source>
        <dbReference type="ARBA" id="ARBA00011738"/>
    </source>
</evidence>
<dbReference type="CDD" id="cd05334">
    <property type="entry name" value="DHPR_SDR_c_like"/>
    <property type="match status" value="1"/>
</dbReference>
<reference evidence="13" key="2">
    <citation type="submission" date="2007-04" db="EMBL/GenBank/DDBJ databases">
        <title>The genome of the human body louse.</title>
        <authorList>
            <consortium name="The Human Body Louse Genome Consortium"/>
            <person name="Kirkness E."/>
            <person name="Walenz B."/>
            <person name="Hass B."/>
            <person name="Bruggner R."/>
            <person name="Strausberg R."/>
        </authorList>
    </citation>
    <scope>NUCLEOTIDE SEQUENCE</scope>
    <source>
        <strain evidence="13">USDA</strain>
    </source>
</reference>
<dbReference type="FunCoup" id="E0VYM9">
    <property type="interactions" value="934"/>
</dbReference>
<dbReference type="GO" id="GO:0006559">
    <property type="term" value="P:L-phenylalanine catabolic process"/>
    <property type="evidence" value="ECO:0007669"/>
    <property type="project" value="TreeGrafter"/>
</dbReference>
<evidence type="ECO:0000256" key="5">
    <source>
        <dbReference type="ARBA" id="ARBA00023007"/>
    </source>
</evidence>
<dbReference type="EMBL" id="DS235845">
    <property type="protein sequence ID" value="EEB18485.1"/>
    <property type="molecule type" value="Genomic_DNA"/>
</dbReference>
<proteinExistence type="inferred from homology"/>
<evidence type="ECO:0000256" key="10">
    <source>
        <dbReference type="ARBA" id="ARBA00042518"/>
    </source>
</evidence>
<evidence type="ECO:0000256" key="12">
    <source>
        <dbReference type="ARBA" id="ARBA00047536"/>
    </source>
</evidence>